<dbReference type="AlphaFoldDB" id="A0A0F9JH44"/>
<gene>
    <name evidence="2" type="ORF">LCGC14_1757570</name>
</gene>
<feature type="non-terminal residue" evidence="2">
    <location>
        <position position="1"/>
    </location>
</feature>
<feature type="transmembrane region" description="Helical" evidence="1">
    <location>
        <begin position="97"/>
        <end position="118"/>
    </location>
</feature>
<name>A0A0F9JH44_9ZZZZ</name>
<protein>
    <submittedName>
        <fullName evidence="2">Uncharacterized protein</fullName>
    </submittedName>
</protein>
<keyword evidence="1" id="KW-0812">Transmembrane</keyword>
<reference evidence="2" key="1">
    <citation type="journal article" date="2015" name="Nature">
        <title>Complex archaea that bridge the gap between prokaryotes and eukaryotes.</title>
        <authorList>
            <person name="Spang A."/>
            <person name="Saw J.H."/>
            <person name="Jorgensen S.L."/>
            <person name="Zaremba-Niedzwiedzka K."/>
            <person name="Martijn J."/>
            <person name="Lind A.E."/>
            <person name="van Eijk R."/>
            <person name="Schleper C."/>
            <person name="Guy L."/>
            <person name="Ettema T.J."/>
        </authorList>
    </citation>
    <scope>NUCLEOTIDE SEQUENCE</scope>
</reference>
<organism evidence="2">
    <name type="scientific">marine sediment metagenome</name>
    <dbReference type="NCBI Taxonomy" id="412755"/>
    <lineage>
        <taxon>unclassified sequences</taxon>
        <taxon>metagenomes</taxon>
        <taxon>ecological metagenomes</taxon>
    </lineage>
</organism>
<proteinExistence type="predicted"/>
<dbReference type="EMBL" id="LAZR01016302">
    <property type="protein sequence ID" value="KKM05091.1"/>
    <property type="molecule type" value="Genomic_DNA"/>
</dbReference>
<evidence type="ECO:0000313" key="2">
    <source>
        <dbReference type="EMBL" id="KKM05091.1"/>
    </source>
</evidence>
<sequence length="119" mass="13600">IDKLSSYNLFNYLFPGFLFVIVLKNSTSLIPEDRELNVISVVVVIYFIGLSISRIGSLVIEESLKRIVFIGKILTNELFEGIEKRVKIEIIFEAMNMYRSLASMSLLLFIITMLDGFLV</sequence>
<accession>A0A0F9JH44</accession>
<keyword evidence="1" id="KW-1133">Transmembrane helix</keyword>
<keyword evidence="1" id="KW-0472">Membrane</keyword>
<comment type="caution">
    <text evidence="2">The sequence shown here is derived from an EMBL/GenBank/DDBJ whole genome shotgun (WGS) entry which is preliminary data.</text>
</comment>
<evidence type="ECO:0000256" key="1">
    <source>
        <dbReference type="SAM" id="Phobius"/>
    </source>
</evidence>
<feature type="transmembrane region" description="Helical" evidence="1">
    <location>
        <begin position="36"/>
        <end position="60"/>
    </location>
</feature>
<feature type="transmembrane region" description="Helical" evidence="1">
    <location>
        <begin position="12"/>
        <end position="30"/>
    </location>
</feature>